<dbReference type="AlphaFoldDB" id="A0A8C6GKQ4"/>
<protein>
    <submittedName>
        <fullName evidence="1">Uncharacterized protein</fullName>
    </submittedName>
</protein>
<proteinExistence type="predicted"/>
<reference evidence="1" key="1">
    <citation type="submission" date="2025-08" db="UniProtKB">
        <authorList>
            <consortium name="Ensembl"/>
        </authorList>
    </citation>
    <scope>IDENTIFICATION</scope>
</reference>
<sequence>IYGNSLLLTGYILIFYPPTPYWSRASCTVGKRLPLKPIPAPLSLFKNMINRRPLVPALRRQRQQISEFKPSLVYKVSLWLHSKICLKKKKNPEIYISVYNT</sequence>
<dbReference type="Proteomes" id="UP000694415">
    <property type="component" value="Unplaced"/>
</dbReference>
<dbReference type="Ensembl" id="ENSMSIT00000010096.1">
    <property type="protein sequence ID" value="ENSMSIP00000007941.1"/>
    <property type="gene ID" value="ENSMSIG00000007065.1"/>
</dbReference>
<accession>A0A8C6GKQ4</accession>
<keyword evidence="2" id="KW-1185">Reference proteome</keyword>
<evidence type="ECO:0000313" key="1">
    <source>
        <dbReference type="Ensembl" id="ENSMSIP00000007941.1"/>
    </source>
</evidence>
<evidence type="ECO:0000313" key="2">
    <source>
        <dbReference type="Proteomes" id="UP000694415"/>
    </source>
</evidence>
<name>A0A8C6GKQ4_MUSSI</name>
<reference evidence="1" key="2">
    <citation type="submission" date="2025-09" db="UniProtKB">
        <authorList>
            <consortium name="Ensembl"/>
        </authorList>
    </citation>
    <scope>IDENTIFICATION</scope>
</reference>
<organism evidence="1 2">
    <name type="scientific">Mus spicilegus</name>
    <name type="common">Mound-building mouse</name>
    <dbReference type="NCBI Taxonomy" id="10103"/>
    <lineage>
        <taxon>Eukaryota</taxon>
        <taxon>Metazoa</taxon>
        <taxon>Chordata</taxon>
        <taxon>Craniata</taxon>
        <taxon>Vertebrata</taxon>
        <taxon>Euteleostomi</taxon>
        <taxon>Mammalia</taxon>
        <taxon>Eutheria</taxon>
        <taxon>Euarchontoglires</taxon>
        <taxon>Glires</taxon>
        <taxon>Rodentia</taxon>
        <taxon>Myomorpha</taxon>
        <taxon>Muroidea</taxon>
        <taxon>Muridae</taxon>
        <taxon>Murinae</taxon>
        <taxon>Mus</taxon>
        <taxon>Mus</taxon>
    </lineage>
</organism>